<dbReference type="EMBL" id="CP027306">
    <property type="protein sequence ID" value="AXE76004.1"/>
    <property type="molecule type" value="Genomic_DNA"/>
</dbReference>
<sequence>MYLRRDDASCVRLMCLTRRLTLPGMTINVPPGYRIIPDDEAQECFSLHDRHMYECGDVCEEYEIETLLYEDGLSITGDLRTGDGSDLWRYNVIIDGDLNVDGELQWADGDHPNLLLITGSLRTRSVTVSFGTNLIVRGDLIATYAVQHPDGIGEEGLIIVGGTTYTPVDIGPYTLVVDGGQPEEATFDYDDDLSEVLAPEVLIPHERPYRKGKADRDKIYEAALNGRPILRPTPETPPVLKQLAPDATDVDLTNQGITAIPKQVFNLSNLRRLALDGLSVSDRIGELTSLEELDLSETRLEELPATIGRLTQLRILRLYSPRLRSLPKQLGDLVNLQTLQLPYLSTPLPDSVERLRLLTDLDLSYLNYDRPAELPPVVNRLSALRRLSLANARLTGIPDEILALTSLEELDLTCSVIPRLDRLPDLAQLPLRILRFGGGSTPAQRHHLLGSVWPITTLEELYLDRWGEQKIGGRVVRPALTTLPDDAFTRTPRLRRLDLSFNELTTLPESLYGLTHLEYISLSHTKLDAATVDRLRKALPELHIDLNSPKRG</sequence>
<dbReference type="InterPro" id="IPR055414">
    <property type="entry name" value="LRR_R13L4/SHOC2-like"/>
</dbReference>
<dbReference type="Pfam" id="PF23598">
    <property type="entry name" value="LRR_14"/>
    <property type="match status" value="1"/>
</dbReference>
<evidence type="ECO:0000259" key="3">
    <source>
        <dbReference type="Pfam" id="PF23598"/>
    </source>
</evidence>
<keyword evidence="1" id="KW-0433">Leucine-rich repeat</keyword>
<dbReference type="PANTHER" id="PTHR48051">
    <property type="match status" value="1"/>
</dbReference>
<evidence type="ECO:0000256" key="1">
    <source>
        <dbReference type="ARBA" id="ARBA00022614"/>
    </source>
</evidence>
<evidence type="ECO:0000313" key="4">
    <source>
        <dbReference type="EMBL" id="AXE76004.1"/>
    </source>
</evidence>
<dbReference type="InterPro" id="IPR001611">
    <property type="entry name" value="Leu-rich_rpt"/>
</dbReference>
<dbReference type="Proteomes" id="UP000252698">
    <property type="component" value="Chromosome"/>
</dbReference>
<organism evidence="4 5">
    <name type="scientific">Streptomyces atratus</name>
    <dbReference type="NCBI Taxonomy" id="1893"/>
    <lineage>
        <taxon>Bacteria</taxon>
        <taxon>Bacillati</taxon>
        <taxon>Actinomycetota</taxon>
        <taxon>Actinomycetes</taxon>
        <taxon>Kitasatosporales</taxon>
        <taxon>Streptomycetaceae</taxon>
        <taxon>Streptomyces</taxon>
    </lineage>
</organism>
<dbReference type="KEGG" id="sata:C5746_02375"/>
<accession>A0A2Z5J6P7</accession>
<evidence type="ECO:0000313" key="5">
    <source>
        <dbReference type="Proteomes" id="UP000252698"/>
    </source>
</evidence>
<dbReference type="SUPFAM" id="SSF52058">
    <property type="entry name" value="L domain-like"/>
    <property type="match status" value="1"/>
</dbReference>
<proteinExistence type="predicted"/>
<gene>
    <name evidence="4" type="ORF">C5746_02375</name>
</gene>
<dbReference type="PROSITE" id="PS51450">
    <property type="entry name" value="LRR"/>
    <property type="match status" value="1"/>
</dbReference>
<dbReference type="AlphaFoldDB" id="A0A2Z5J6P7"/>
<dbReference type="PANTHER" id="PTHR48051:SF1">
    <property type="entry name" value="RAS SUPPRESSOR PROTEIN 1"/>
    <property type="match status" value="1"/>
</dbReference>
<dbReference type="SMART" id="SM00369">
    <property type="entry name" value="LRR_TYP"/>
    <property type="match status" value="4"/>
</dbReference>
<name>A0A2Z5J6P7_STRAR</name>
<dbReference type="Gene3D" id="3.80.10.10">
    <property type="entry name" value="Ribonuclease Inhibitor"/>
    <property type="match status" value="3"/>
</dbReference>
<dbReference type="InterPro" id="IPR050216">
    <property type="entry name" value="LRR_domain-containing"/>
</dbReference>
<evidence type="ECO:0000256" key="2">
    <source>
        <dbReference type="ARBA" id="ARBA00022737"/>
    </source>
</evidence>
<feature type="domain" description="Disease resistance R13L4/SHOC-2-like LRR" evidence="3">
    <location>
        <begin position="328"/>
        <end position="543"/>
    </location>
</feature>
<dbReference type="InterPro" id="IPR032675">
    <property type="entry name" value="LRR_dom_sf"/>
</dbReference>
<dbReference type="InterPro" id="IPR003591">
    <property type="entry name" value="Leu-rich_rpt_typical-subtyp"/>
</dbReference>
<keyword evidence="2" id="KW-0677">Repeat</keyword>
<reference evidence="4 5" key="1">
    <citation type="journal article" date="2018" name="Front. Microbiol.">
        <title>Genome Sequencing of Streptomyces atratus SCSIOZH16 and Activation Production of Nocardamine via Metabolic Engineering.</title>
        <authorList>
            <person name="Li Y."/>
            <person name="Zhang C."/>
            <person name="Liu C."/>
            <person name="Ju J."/>
            <person name="Ma J."/>
        </authorList>
    </citation>
    <scope>NUCLEOTIDE SEQUENCE [LARGE SCALE GENOMIC DNA]</scope>
    <source>
        <strain evidence="4 5">SCSIO_ZH16</strain>
    </source>
</reference>
<protein>
    <recommendedName>
        <fullName evidence="3">Disease resistance R13L4/SHOC-2-like LRR domain-containing protein</fullName>
    </recommendedName>
</protein>
<dbReference type="GO" id="GO:0005737">
    <property type="term" value="C:cytoplasm"/>
    <property type="evidence" value="ECO:0007669"/>
    <property type="project" value="TreeGrafter"/>
</dbReference>